<keyword evidence="3" id="KW-0479">Metal-binding</keyword>
<evidence type="ECO:0000256" key="6">
    <source>
        <dbReference type="ARBA" id="ARBA00023027"/>
    </source>
</evidence>
<dbReference type="CDD" id="cd08297">
    <property type="entry name" value="CAD3"/>
    <property type="match status" value="1"/>
</dbReference>
<dbReference type="SUPFAM" id="SSF50129">
    <property type="entry name" value="GroES-like"/>
    <property type="match status" value="2"/>
</dbReference>
<dbReference type="InterPro" id="IPR011032">
    <property type="entry name" value="GroES-like_sf"/>
</dbReference>
<dbReference type="Gene3D" id="3.90.180.10">
    <property type="entry name" value="Medium-chain alcohol dehydrogenases, catalytic domain"/>
    <property type="match status" value="2"/>
</dbReference>
<comment type="cofactor">
    <cofactor evidence="1">
        <name>Zn(2+)</name>
        <dbReference type="ChEBI" id="CHEBI:29105"/>
    </cofactor>
</comment>
<evidence type="ECO:0000256" key="7">
    <source>
        <dbReference type="SAM" id="MobiDB-lite"/>
    </source>
</evidence>
<keyword evidence="5" id="KW-0560">Oxidoreductase</keyword>
<keyword evidence="4" id="KW-0862">Zinc</keyword>
<dbReference type="Gene3D" id="3.40.50.720">
    <property type="entry name" value="NAD(P)-binding Rossmann-like Domain"/>
    <property type="match status" value="1"/>
</dbReference>
<dbReference type="SMART" id="SM00829">
    <property type="entry name" value="PKS_ER"/>
    <property type="match status" value="1"/>
</dbReference>
<dbReference type="InterPro" id="IPR013149">
    <property type="entry name" value="ADH-like_C"/>
</dbReference>
<dbReference type="PANTHER" id="PTHR42940">
    <property type="entry name" value="ALCOHOL DEHYDROGENASE 1-RELATED"/>
    <property type="match status" value="1"/>
</dbReference>
<organism evidence="9 10">
    <name type="scientific">Vanrija pseudolonga</name>
    <dbReference type="NCBI Taxonomy" id="143232"/>
    <lineage>
        <taxon>Eukaryota</taxon>
        <taxon>Fungi</taxon>
        <taxon>Dikarya</taxon>
        <taxon>Basidiomycota</taxon>
        <taxon>Agaricomycotina</taxon>
        <taxon>Tremellomycetes</taxon>
        <taxon>Trichosporonales</taxon>
        <taxon>Trichosporonaceae</taxon>
        <taxon>Vanrija</taxon>
    </lineage>
</organism>
<dbReference type="EMBL" id="CP086715">
    <property type="protein sequence ID" value="WOO79206.1"/>
    <property type="molecule type" value="Genomic_DNA"/>
</dbReference>
<evidence type="ECO:0000256" key="3">
    <source>
        <dbReference type="ARBA" id="ARBA00022723"/>
    </source>
</evidence>
<feature type="region of interest" description="Disordered" evidence="7">
    <location>
        <begin position="90"/>
        <end position="117"/>
    </location>
</feature>
<dbReference type="GeneID" id="87805987"/>
<comment type="similarity">
    <text evidence="2">Belongs to the zinc-containing alcohol dehydrogenase family.</text>
</comment>
<feature type="domain" description="Enoyl reductase (ER)" evidence="8">
    <location>
        <begin position="25"/>
        <end position="405"/>
    </location>
</feature>
<evidence type="ECO:0000256" key="2">
    <source>
        <dbReference type="ARBA" id="ARBA00008072"/>
    </source>
</evidence>
<dbReference type="InterPro" id="IPR020843">
    <property type="entry name" value="ER"/>
</dbReference>
<dbReference type="Proteomes" id="UP000827549">
    <property type="component" value="Chromosome 2"/>
</dbReference>
<dbReference type="FunFam" id="3.40.50.720:FF:000039">
    <property type="entry name" value="Alcohol dehydrogenase AdhP"/>
    <property type="match status" value="1"/>
</dbReference>
<feature type="compositionally biased region" description="Basic residues" evidence="7">
    <location>
        <begin position="98"/>
        <end position="110"/>
    </location>
</feature>
<dbReference type="GO" id="GO:0005737">
    <property type="term" value="C:cytoplasm"/>
    <property type="evidence" value="ECO:0007669"/>
    <property type="project" value="TreeGrafter"/>
</dbReference>
<dbReference type="GO" id="GO:0004022">
    <property type="term" value="F:alcohol dehydrogenase (NAD+) activity"/>
    <property type="evidence" value="ECO:0007669"/>
    <property type="project" value="TreeGrafter"/>
</dbReference>
<keyword evidence="10" id="KW-1185">Reference proteome</keyword>
<dbReference type="InterPro" id="IPR013154">
    <property type="entry name" value="ADH-like_N"/>
</dbReference>
<evidence type="ECO:0000256" key="5">
    <source>
        <dbReference type="ARBA" id="ARBA00023002"/>
    </source>
</evidence>
<proteinExistence type="inferred from homology"/>
<dbReference type="Pfam" id="PF00107">
    <property type="entry name" value="ADH_zinc_N"/>
    <property type="match status" value="1"/>
</dbReference>
<dbReference type="GO" id="GO:0046872">
    <property type="term" value="F:metal ion binding"/>
    <property type="evidence" value="ECO:0007669"/>
    <property type="project" value="UniProtKB-KW"/>
</dbReference>
<sequence length="407" mass="42685">MSNAPPANLTDIPKKHKAAVYDKPGTLSTKVVEVDTPEPGPGEVLVRLTHSGVCHSDYSVMVNGWKALPFPTPEGQVGGHEVRGQLFFYPPAPGAGGSRRRRRRHRRRVVPSRTLSNSMLTPPGVGFVAKLGPGLDKSPVKVGDRVGIKWVSAICGACPACMHGHDALCPNNKVSGYYTPGTFQEYAVGPADYVTPVPDGLDSALAAPMLCAGVTVHSALKKAQVAGGKFVVVMGAGGGLGNIAVSIAAKGVGARVIGIDHGSKEKLVKDAGAEFFIDFTKVTDVEKAVKDVTEGLGAHAVLVLTASNQAYAQAPMLCRFGGRVICVGIPEGELQPIGGAIPAVMIFKELTITGSAVGNRLEAIETLDFAKRGIATSKIRLAKLEDLTSVFQEMHDGKIEGRVVIEM</sequence>
<gene>
    <name evidence="9" type="primary">alcB</name>
    <name evidence="9" type="ORF">LOC62_02G002740</name>
</gene>
<protein>
    <submittedName>
        <fullName evidence="9">Alcohol dehydrogenase 2</fullName>
    </submittedName>
</protein>
<dbReference type="AlphaFoldDB" id="A0AAF0Y7A8"/>
<accession>A0AAF0Y7A8</accession>
<evidence type="ECO:0000256" key="1">
    <source>
        <dbReference type="ARBA" id="ARBA00001947"/>
    </source>
</evidence>
<reference evidence="9" key="1">
    <citation type="submission" date="2023-10" db="EMBL/GenBank/DDBJ databases">
        <authorList>
            <person name="Noh H."/>
        </authorList>
    </citation>
    <scope>NUCLEOTIDE SEQUENCE</scope>
    <source>
        <strain evidence="9">DUCC4014</strain>
    </source>
</reference>
<keyword evidence="6" id="KW-0520">NAD</keyword>
<evidence type="ECO:0000259" key="8">
    <source>
        <dbReference type="SMART" id="SM00829"/>
    </source>
</evidence>
<dbReference type="RefSeq" id="XP_062625238.1">
    <property type="nucleotide sequence ID" value="XM_062769254.1"/>
</dbReference>
<dbReference type="PANTHER" id="PTHR42940:SF5">
    <property type="entry name" value="ALCOHOL DEHYDROGENASE 2"/>
    <property type="match status" value="1"/>
</dbReference>
<dbReference type="SUPFAM" id="SSF51735">
    <property type="entry name" value="NAD(P)-binding Rossmann-fold domains"/>
    <property type="match status" value="1"/>
</dbReference>
<evidence type="ECO:0000313" key="9">
    <source>
        <dbReference type="EMBL" id="WOO79206.1"/>
    </source>
</evidence>
<dbReference type="InterPro" id="IPR036291">
    <property type="entry name" value="NAD(P)-bd_dom_sf"/>
</dbReference>
<dbReference type="Pfam" id="PF08240">
    <property type="entry name" value="ADH_N"/>
    <property type="match status" value="2"/>
</dbReference>
<evidence type="ECO:0000256" key="4">
    <source>
        <dbReference type="ARBA" id="ARBA00022833"/>
    </source>
</evidence>
<evidence type="ECO:0000313" key="10">
    <source>
        <dbReference type="Proteomes" id="UP000827549"/>
    </source>
</evidence>
<name>A0AAF0Y7A8_9TREE</name>